<comment type="caution">
    <text evidence="2">The sequence shown here is derived from an EMBL/GenBank/DDBJ whole genome shotgun (WGS) entry which is preliminary data.</text>
</comment>
<dbReference type="Proteomes" id="UP000692954">
    <property type="component" value="Unassembled WGS sequence"/>
</dbReference>
<proteinExistence type="predicted"/>
<sequence length="542" mass="63243">MIIFIVIAQISAQCNHPIFCQGSLLHTVQTQKIFNDGKTFVDMTMKEKQTNILDVWKTIDVKNKTSVVQFISDYFNETGNDLESVIPNDYKEKPDYINNIKIKELQDWSLEINKIWLELCKQFKKGIEDSSSMIYVPNPFFIPGGRFREFYYWDTMWVIDGLIISKMFDSAIKMQENFVFIINKFGYIPNGARIYYQGRTQPPVLAQITYNIYQALIKDGQEERAKQLINKSFQAVEKEFQYFYEHRSIRACLIFKNVYCDVMLYHYDSDIYYPRPESYNEDINIGHANTQMYHEITSGAESGWDFSTRWFEDQSSLESIQTSQVLAVDLNTFMVINIKRLSTFSKILGLQAKQTFYETLGKNTEEILLEKFYNKESYQWNDYNYKQKNFNKNFYASNYFPLILQQQSDSKLIDKLKQMIQEYPGGIPTSNINTGQQWDLPNSWPPLNQIIIQGLINNDQIELALQLSQNVINNSYCCFQNSIIQYGKGYMFEKYDATNIGTSGGGGEYEVQTGFGWTNGVVIWILNTFGQQLILPTCPQQI</sequence>
<evidence type="ECO:0000313" key="2">
    <source>
        <dbReference type="EMBL" id="CAD8070968.1"/>
    </source>
</evidence>
<dbReference type="Pfam" id="PF01204">
    <property type="entry name" value="Trehalase"/>
    <property type="match status" value="1"/>
</dbReference>
<name>A0A8S1LRD6_9CILI</name>
<dbReference type="GO" id="GO:0005993">
    <property type="term" value="P:trehalose catabolic process"/>
    <property type="evidence" value="ECO:0007669"/>
    <property type="project" value="TreeGrafter"/>
</dbReference>
<dbReference type="GO" id="GO:0004555">
    <property type="term" value="F:alpha,alpha-trehalase activity"/>
    <property type="evidence" value="ECO:0007669"/>
    <property type="project" value="InterPro"/>
</dbReference>
<dbReference type="PANTHER" id="PTHR23403">
    <property type="entry name" value="TREHALASE"/>
    <property type="match status" value="1"/>
</dbReference>
<evidence type="ECO:0000313" key="3">
    <source>
        <dbReference type="Proteomes" id="UP000692954"/>
    </source>
</evidence>
<evidence type="ECO:0000256" key="1">
    <source>
        <dbReference type="ARBA" id="ARBA00031637"/>
    </source>
</evidence>
<accession>A0A8S1LRD6</accession>
<dbReference type="EMBL" id="CAJJDN010000027">
    <property type="protein sequence ID" value="CAD8070968.1"/>
    <property type="molecule type" value="Genomic_DNA"/>
</dbReference>
<gene>
    <name evidence="2" type="ORF">PSON_ATCC_30995.1.T0270262</name>
</gene>
<dbReference type="InterPro" id="IPR001661">
    <property type="entry name" value="Glyco_hydro_37"/>
</dbReference>
<keyword evidence="3" id="KW-1185">Reference proteome</keyword>
<organism evidence="2 3">
    <name type="scientific">Paramecium sonneborni</name>
    <dbReference type="NCBI Taxonomy" id="65129"/>
    <lineage>
        <taxon>Eukaryota</taxon>
        <taxon>Sar</taxon>
        <taxon>Alveolata</taxon>
        <taxon>Ciliophora</taxon>
        <taxon>Intramacronucleata</taxon>
        <taxon>Oligohymenophorea</taxon>
        <taxon>Peniculida</taxon>
        <taxon>Parameciidae</taxon>
        <taxon>Paramecium</taxon>
    </lineage>
</organism>
<protein>
    <recommendedName>
        <fullName evidence="1">Alpha,alpha-trehalose glucohydrolase</fullName>
    </recommendedName>
</protein>
<dbReference type="OrthoDB" id="3542292at2759"/>
<reference evidence="2" key="1">
    <citation type="submission" date="2021-01" db="EMBL/GenBank/DDBJ databases">
        <authorList>
            <consortium name="Genoscope - CEA"/>
            <person name="William W."/>
        </authorList>
    </citation>
    <scope>NUCLEOTIDE SEQUENCE</scope>
</reference>
<dbReference type="PANTHER" id="PTHR23403:SF1">
    <property type="entry name" value="TREHALASE"/>
    <property type="match status" value="1"/>
</dbReference>
<dbReference type="AlphaFoldDB" id="A0A8S1LRD6"/>